<reference evidence="1 2" key="1">
    <citation type="journal article" date="2018" name="Nat. Ecol. Evol.">
        <title>Pezizomycetes genomes reveal the molecular basis of ectomycorrhizal truffle lifestyle.</title>
        <authorList>
            <person name="Murat C."/>
            <person name="Payen T."/>
            <person name="Noel B."/>
            <person name="Kuo A."/>
            <person name="Morin E."/>
            <person name="Chen J."/>
            <person name="Kohler A."/>
            <person name="Krizsan K."/>
            <person name="Balestrini R."/>
            <person name="Da Silva C."/>
            <person name="Montanini B."/>
            <person name="Hainaut M."/>
            <person name="Levati E."/>
            <person name="Barry K.W."/>
            <person name="Belfiori B."/>
            <person name="Cichocki N."/>
            <person name="Clum A."/>
            <person name="Dockter R.B."/>
            <person name="Fauchery L."/>
            <person name="Guy J."/>
            <person name="Iotti M."/>
            <person name="Le Tacon F."/>
            <person name="Lindquist E.A."/>
            <person name="Lipzen A."/>
            <person name="Malagnac F."/>
            <person name="Mello A."/>
            <person name="Molinier V."/>
            <person name="Miyauchi S."/>
            <person name="Poulain J."/>
            <person name="Riccioni C."/>
            <person name="Rubini A."/>
            <person name="Sitrit Y."/>
            <person name="Splivallo R."/>
            <person name="Traeger S."/>
            <person name="Wang M."/>
            <person name="Zifcakova L."/>
            <person name="Wipf D."/>
            <person name="Zambonelli A."/>
            <person name="Paolocci F."/>
            <person name="Nowrousian M."/>
            <person name="Ottonello S."/>
            <person name="Baldrian P."/>
            <person name="Spatafora J.W."/>
            <person name="Henrissat B."/>
            <person name="Nagy L.G."/>
            <person name="Aury J.M."/>
            <person name="Wincker P."/>
            <person name="Grigoriev I.V."/>
            <person name="Bonfante P."/>
            <person name="Martin F.M."/>
        </authorList>
    </citation>
    <scope>NUCLEOTIDE SEQUENCE [LARGE SCALE GENOMIC DNA]</scope>
    <source>
        <strain evidence="1 2">CCBAS932</strain>
    </source>
</reference>
<dbReference type="InParanoid" id="A0A3N4KUZ8"/>
<dbReference type="AlphaFoldDB" id="A0A3N4KUZ8"/>
<dbReference type="OrthoDB" id="9886517at2759"/>
<protein>
    <submittedName>
        <fullName evidence="1">Uncharacterized protein</fullName>
    </submittedName>
</protein>
<name>A0A3N4KUZ8_9PEZI</name>
<dbReference type="EMBL" id="ML119118">
    <property type="protein sequence ID" value="RPB14356.1"/>
    <property type="molecule type" value="Genomic_DNA"/>
</dbReference>
<keyword evidence="2" id="KW-1185">Reference proteome</keyword>
<proteinExistence type="predicted"/>
<dbReference type="Proteomes" id="UP000277580">
    <property type="component" value="Unassembled WGS sequence"/>
</dbReference>
<gene>
    <name evidence="1" type="ORF">P167DRAFT_534189</name>
</gene>
<evidence type="ECO:0000313" key="1">
    <source>
        <dbReference type="EMBL" id="RPB14356.1"/>
    </source>
</evidence>
<sequence>MPNDESSLTTTQREILTELQKILMTVDQLNDSLLKTIALAKEGGEMRRLQKEVITTGGKAFGDALGKDGLDVADNMEED</sequence>
<accession>A0A3N4KUZ8</accession>
<evidence type="ECO:0000313" key="2">
    <source>
        <dbReference type="Proteomes" id="UP000277580"/>
    </source>
</evidence>
<organism evidence="1 2">
    <name type="scientific">Morchella conica CCBAS932</name>
    <dbReference type="NCBI Taxonomy" id="1392247"/>
    <lineage>
        <taxon>Eukaryota</taxon>
        <taxon>Fungi</taxon>
        <taxon>Dikarya</taxon>
        <taxon>Ascomycota</taxon>
        <taxon>Pezizomycotina</taxon>
        <taxon>Pezizomycetes</taxon>
        <taxon>Pezizales</taxon>
        <taxon>Morchellaceae</taxon>
        <taxon>Morchella</taxon>
    </lineage>
</organism>